<dbReference type="CDD" id="cd04301">
    <property type="entry name" value="NAT_SF"/>
    <property type="match status" value="1"/>
</dbReference>
<evidence type="ECO:0000256" key="2">
    <source>
        <dbReference type="ARBA" id="ARBA00023315"/>
    </source>
</evidence>
<evidence type="ECO:0000256" key="1">
    <source>
        <dbReference type="ARBA" id="ARBA00022679"/>
    </source>
</evidence>
<dbReference type="Proteomes" id="UP000675781">
    <property type="component" value="Unassembled WGS sequence"/>
</dbReference>
<evidence type="ECO:0000313" key="4">
    <source>
        <dbReference type="EMBL" id="MBR7834989.1"/>
    </source>
</evidence>
<organism evidence="4 5">
    <name type="scientific">Actinospica durhamensis</name>
    <dbReference type="NCBI Taxonomy" id="1508375"/>
    <lineage>
        <taxon>Bacteria</taxon>
        <taxon>Bacillati</taxon>
        <taxon>Actinomycetota</taxon>
        <taxon>Actinomycetes</taxon>
        <taxon>Catenulisporales</taxon>
        <taxon>Actinospicaceae</taxon>
        <taxon>Actinospica</taxon>
    </lineage>
</organism>
<dbReference type="InterPro" id="IPR016181">
    <property type="entry name" value="Acyl_CoA_acyltransferase"/>
</dbReference>
<protein>
    <submittedName>
        <fullName evidence="4">GNAT family N-acetyltransferase</fullName>
    </submittedName>
</protein>
<reference evidence="4" key="1">
    <citation type="submission" date="2021-04" db="EMBL/GenBank/DDBJ databases">
        <title>Genome based classification of Actinospica acidithermotolerans sp. nov., an actinobacterium isolated from an Indonesian hot spring.</title>
        <authorList>
            <person name="Kusuma A.B."/>
            <person name="Putra K.E."/>
            <person name="Nafisah S."/>
            <person name="Loh J."/>
            <person name="Nouioui I."/>
            <person name="Goodfellow M."/>
        </authorList>
    </citation>
    <scope>NUCLEOTIDE SEQUENCE</scope>
    <source>
        <strain evidence="4">CSCA 57</strain>
    </source>
</reference>
<keyword evidence="2" id="KW-0012">Acyltransferase</keyword>
<dbReference type="AlphaFoldDB" id="A0A941IPC8"/>
<feature type="domain" description="N-acetyltransferase" evidence="3">
    <location>
        <begin position="173"/>
        <end position="309"/>
    </location>
</feature>
<proteinExistence type="predicted"/>
<accession>A0A941IPC8</accession>
<dbReference type="PANTHER" id="PTHR43420">
    <property type="entry name" value="ACETYLTRANSFERASE"/>
    <property type="match status" value="1"/>
</dbReference>
<dbReference type="InterPro" id="IPR000182">
    <property type="entry name" value="GNAT_dom"/>
</dbReference>
<keyword evidence="5" id="KW-1185">Reference proteome</keyword>
<dbReference type="InterPro" id="IPR050680">
    <property type="entry name" value="YpeA/RimI_acetyltransf"/>
</dbReference>
<dbReference type="RefSeq" id="WP_212529504.1">
    <property type="nucleotide sequence ID" value="NZ_JAGSOG010000078.1"/>
</dbReference>
<dbReference type="GO" id="GO:0016747">
    <property type="term" value="F:acyltransferase activity, transferring groups other than amino-acyl groups"/>
    <property type="evidence" value="ECO:0007669"/>
    <property type="project" value="InterPro"/>
</dbReference>
<sequence>MAATAAGHVRGAEPADIPALRRIAVDTLRWDGPDAGSLVDLVWPHERPELAVVAVENAVPVGFALGSVRGESGHINLLAVTPQARHRGHARALLRELEARLEAAGVQRIHVGGASPRFAWAGVDVRYSAAGFLLESAGYVRAYQAVNMTVDLADAGTRLDTAEAEKALAAQGVTLRPLREDDRAAITPWLASFGGTWLEETLATLERPGARCHLAVRADGGADGADPTAAYLGFACHGVNRADWFGPMGTREGERGRGIGSVLLRRCLADLREAGHESAQIAWVGPTVFYAKVVDAYVERVFWIYSKEA</sequence>
<dbReference type="EMBL" id="JAGSOG010000078">
    <property type="protein sequence ID" value="MBR7834989.1"/>
    <property type="molecule type" value="Genomic_DNA"/>
</dbReference>
<dbReference type="SUPFAM" id="SSF55729">
    <property type="entry name" value="Acyl-CoA N-acyltransferases (Nat)"/>
    <property type="match status" value="2"/>
</dbReference>
<feature type="domain" description="N-acetyltransferase" evidence="3">
    <location>
        <begin position="7"/>
        <end position="153"/>
    </location>
</feature>
<comment type="caution">
    <text evidence="4">The sequence shown here is derived from an EMBL/GenBank/DDBJ whole genome shotgun (WGS) entry which is preliminary data.</text>
</comment>
<dbReference type="Gene3D" id="3.40.630.30">
    <property type="match status" value="2"/>
</dbReference>
<dbReference type="Pfam" id="PF00583">
    <property type="entry name" value="Acetyltransf_1"/>
    <property type="match status" value="1"/>
</dbReference>
<keyword evidence="1" id="KW-0808">Transferase</keyword>
<name>A0A941IPC8_9ACTN</name>
<gene>
    <name evidence="4" type="ORF">KDL01_17070</name>
</gene>
<evidence type="ECO:0000313" key="5">
    <source>
        <dbReference type="Proteomes" id="UP000675781"/>
    </source>
</evidence>
<evidence type="ECO:0000259" key="3">
    <source>
        <dbReference type="PROSITE" id="PS51186"/>
    </source>
</evidence>
<dbReference type="PROSITE" id="PS51186">
    <property type="entry name" value="GNAT"/>
    <property type="match status" value="2"/>
</dbReference>